<dbReference type="Pfam" id="PF00400">
    <property type="entry name" value="WD40"/>
    <property type="match status" value="6"/>
</dbReference>
<evidence type="ECO:0000256" key="2">
    <source>
        <dbReference type="ARBA" id="ARBA00022737"/>
    </source>
</evidence>
<dbReference type="InterPro" id="IPR020472">
    <property type="entry name" value="WD40_PAC1"/>
</dbReference>
<keyword evidence="7" id="KW-1185">Reference proteome</keyword>
<reference evidence="7" key="1">
    <citation type="journal article" date="2019" name="Int. J. Syst. Evol. Microbiol.">
        <title>The Global Catalogue of Microorganisms (GCM) 10K type strain sequencing project: providing services to taxonomists for standard genome sequencing and annotation.</title>
        <authorList>
            <consortium name="The Broad Institute Genomics Platform"/>
            <consortium name="The Broad Institute Genome Sequencing Center for Infectious Disease"/>
            <person name="Wu L."/>
            <person name="Ma J."/>
        </authorList>
    </citation>
    <scope>NUCLEOTIDE SEQUENCE [LARGE SCALE GENOMIC DNA]</scope>
    <source>
        <strain evidence="7">CGMCC 4.7177</strain>
    </source>
</reference>
<dbReference type="SUPFAM" id="SSF52129">
    <property type="entry name" value="Caspase-like"/>
    <property type="match status" value="1"/>
</dbReference>
<dbReference type="InterPro" id="IPR011600">
    <property type="entry name" value="Pept_C14_caspase"/>
</dbReference>
<feature type="repeat" description="WD" evidence="3">
    <location>
        <begin position="1028"/>
        <end position="1071"/>
    </location>
</feature>
<feature type="repeat" description="WD" evidence="3">
    <location>
        <begin position="1272"/>
        <end position="1293"/>
    </location>
</feature>
<dbReference type="PROSITE" id="PS50082">
    <property type="entry name" value="WD_REPEATS_2"/>
    <property type="match status" value="7"/>
</dbReference>
<dbReference type="Proteomes" id="UP001595839">
    <property type="component" value="Unassembled WGS sequence"/>
</dbReference>
<dbReference type="PANTHER" id="PTHR19848:SF8">
    <property type="entry name" value="F-BOX AND WD REPEAT DOMAIN CONTAINING 7"/>
    <property type="match status" value="1"/>
</dbReference>
<sequence length="1378" mass="145601">MAKAERRFLIAVGAGTYEDPLIDDLPGVPHDVATVRELLEPMGYSLALPELAADPGRDLAERVEEWALSAELGPRDVVVVYFAGHGVRAADRRHYLLCATSRAGRFTTALASEELCRPLMTSAVGHLLVMLDTCYAGAGTGDAAKLAAELAHAQRDTAGRWMMAAARGKERARENAFVPALAQVLRNPQAGARQEFLGVPEVTACVNQIFRTAHPHQHASHSTVDGKGQAPFFRNPAHLPGLPADDLDVETLTRLRRQTRGHFETRGRGVEHASDPGDYFTGRTSALAALAAWLAAPRHDRKARVVTGNPGSGKSSLLGRFVMLADPDHPARAATASRALPPPGLPVVRLHARRALLEELAADLASAVGLGRGVDCEELLHALGERTRPLVVVVDALDEAGTAGDTAEGSRVARELLQPLSTLPAVRLVVGTRRPLIPSLGRAVVPLDLDSAAYAGPDDVGAYATALLLDAADPDSRSPYRGRPEEAAEVAAGIARRAGNSFLVARMTARALVQGQFTVDTGRPEWERELPSDAGQAFAAYLARFGRHRAKAERLLRPLAYAQGEGLPWSTVWAPLAEALSGVPCPQDDLRWLHEEAGAYLVETATASGSAYRLFHETMAEHLRDPGSEVSAHRVIASALLRQVPHDPRSGAADWSAAHPYLRDHLATHAAAGRCLDLLLHDGGFLVHAAPAQLLRALHATNSDECRLRCAVYRASAAVHASAGPRPRRDILAIDAARYAEDDLARELARGLSWRPRWATGSLVHPALHGTLAGVGPDVAAVASTTIDGRPHVLTVADGGVVHIWDLADGTLRDSLDCDAAPVLACTAIDGRPHALVALTDGPVHVRDLTDGTLRTVLDCGTALALACTVIDDRPHAVVGNTVDVRVWDLTDGTLRAALGHSGLAESLTCVTVDGRPHAVGGSSGGVSVWDLGDGSLRLSLKGAKGVRAVACTTLDDRPHAVTAGTDATVRVWDLTDGFLRTALHGHSNIINAVACVTVDDRPHAVTAGDDEVVRVWDLTDGTTRATFHGHTHAVRAVACTAVEDRPHAVTAGTDGIGRVWDLTDGTRRATLRGHTNWVRAAVCTTIDETSCVLTAGIDAVVRVWNLAAGSLRTTLHGHTSSINAVACTTLDGRPHAVTGADDDVVRVWDLTDGSLRHSLGGHTNWVQTVACATVDGRPHALTADDSPGVRVWDLTDGTTRGVLSVEGDESVVESIACTTVEGRPHAVTGGSDGAVRLWDLTDNSLRATLCGHHAWIRAVACTVIGGRPHAVTGGSDGAVRVWDLVDGTLHAALRTPAVVTDALTCTTLGGRPHAVVTGTDAAIRLWDLELQQLRDTIALPLPAGAVAAEGSSLVVGMRNEVVVLEMTPDPVPDFGQY</sequence>
<dbReference type="PRINTS" id="PR00320">
    <property type="entry name" value="GPROTEINBRPT"/>
</dbReference>
<dbReference type="InterPro" id="IPR001680">
    <property type="entry name" value="WD40_rpt"/>
</dbReference>
<protein>
    <submittedName>
        <fullName evidence="6">AAA family ATPase</fullName>
    </submittedName>
</protein>
<proteinExistence type="predicted"/>
<dbReference type="SUPFAM" id="SSF52540">
    <property type="entry name" value="P-loop containing nucleoside triphosphate hydrolases"/>
    <property type="match status" value="1"/>
</dbReference>
<dbReference type="InterPro" id="IPR029030">
    <property type="entry name" value="Caspase-like_dom_sf"/>
</dbReference>
<evidence type="ECO:0000256" key="3">
    <source>
        <dbReference type="PROSITE-ProRule" id="PRU00221"/>
    </source>
</evidence>
<keyword evidence="1 3" id="KW-0853">WD repeat</keyword>
<dbReference type="Pfam" id="PF13191">
    <property type="entry name" value="AAA_16"/>
    <property type="match status" value="1"/>
</dbReference>
<dbReference type="SUPFAM" id="SSF50978">
    <property type="entry name" value="WD40 repeat-like"/>
    <property type="match status" value="2"/>
</dbReference>
<dbReference type="InterPro" id="IPR015943">
    <property type="entry name" value="WD40/YVTN_repeat-like_dom_sf"/>
</dbReference>
<feature type="domain" description="Orc1-like AAA ATPase" evidence="5">
    <location>
        <begin position="280"/>
        <end position="403"/>
    </location>
</feature>
<evidence type="ECO:0000256" key="1">
    <source>
        <dbReference type="ARBA" id="ARBA00022574"/>
    </source>
</evidence>
<dbReference type="InterPro" id="IPR011047">
    <property type="entry name" value="Quinoprotein_ADH-like_sf"/>
</dbReference>
<evidence type="ECO:0000313" key="7">
    <source>
        <dbReference type="Proteomes" id="UP001595839"/>
    </source>
</evidence>
<feature type="repeat" description="WD" evidence="3">
    <location>
        <begin position="1072"/>
        <end position="1115"/>
    </location>
</feature>
<feature type="repeat" description="WD" evidence="3">
    <location>
        <begin position="962"/>
        <end position="983"/>
    </location>
</feature>
<dbReference type="PROSITE" id="PS00678">
    <property type="entry name" value="WD_REPEATS_1"/>
    <property type="match status" value="5"/>
</dbReference>
<evidence type="ECO:0000313" key="6">
    <source>
        <dbReference type="EMBL" id="MFC4500149.1"/>
    </source>
</evidence>
<dbReference type="PANTHER" id="PTHR19848">
    <property type="entry name" value="WD40 REPEAT PROTEIN"/>
    <property type="match status" value="1"/>
</dbReference>
<comment type="caution">
    <text evidence="6">The sequence shown here is derived from an EMBL/GenBank/DDBJ whole genome shotgun (WGS) entry which is preliminary data.</text>
</comment>
<gene>
    <name evidence="6" type="ORF">ACFPIH_11480</name>
</gene>
<organism evidence="6 7">
    <name type="scientific">Streptomyces vulcanius</name>
    <dbReference type="NCBI Taxonomy" id="1441876"/>
    <lineage>
        <taxon>Bacteria</taxon>
        <taxon>Bacillati</taxon>
        <taxon>Actinomycetota</taxon>
        <taxon>Actinomycetes</taxon>
        <taxon>Kitasatosporales</taxon>
        <taxon>Streptomycetaceae</taxon>
        <taxon>Streptomyces</taxon>
    </lineage>
</organism>
<dbReference type="EMBL" id="JBHSFK010000006">
    <property type="protein sequence ID" value="MFC4500149.1"/>
    <property type="molecule type" value="Genomic_DNA"/>
</dbReference>
<evidence type="ECO:0000259" key="4">
    <source>
        <dbReference type="Pfam" id="PF00656"/>
    </source>
</evidence>
<name>A0ABV9AKL1_9ACTN</name>
<feature type="domain" description="Peptidase C14 caspase" evidence="4">
    <location>
        <begin position="10"/>
        <end position="211"/>
    </location>
</feature>
<keyword evidence="2" id="KW-0677">Repeat</keyword>
<dbReference type="CDD" id="cd00200">
    <property type="entry name" value="WD40"/>
    <property type="match status" value="1"/>
</dbReference>
<dbReference type="InterPro" id="IPR041664">
    <property type="entry name" value="AAA_16"/>
</dbReference>
<dbReference type="InterPro" id="IPR019775">
    <property type="entry name" value="WD40_repeat_CS"/>
</dbReference>
<accession>A0ABV9AKL1</accession>
<dbReference type="Gene3D" id="2.130.10.10">
    <property type="entry name" value="YVTN repeat-like/Quinoprotein amine dehydrogenase"/>
    <property type="match status" value="3"/>
</dbReference>
<dbReference type="SMART" id="SM00320">
    <property type="entry name" value="WD40"/>
    <property type="match status" value="12"/>
</dbReference>
<dbReference type="PROSITE" id="PS50294">
    <property type="entry name" value="WD_REPEATS_REGION"/>
    <property type="match status" value="1"/>
</dbReference>
<dbReference type="InterPro" id="IPR027417">
    <property type="entry name" value="P-loop_NTPase"/>
</dbReference>
<feature type="repeat" description="WD" evidence="3">
    <location>
        <begin position="1228"/>
        <end position="1249"/>
    </location>
</feature>
<feature type="repeat" description="WD" evidence="3">
    <location>
        <begin position="984"/>
        <end position="1027"/>
    </location>
</feature>
<dbReference type="RefSeq" id="WP_381173997.1">
    <property type="nucleotide sequence ID" value="NZ_JBHSFK010000006.1"/>
</dbReference>
<feature type="repeat" description="WD" evidence="3">
    <location>
        <begin position="1116"/>
        <end position="1159"/>
    </location>
</feature>
<dbReference type="SUPFAM" id="SSF50998">
    <property type="entry name" value="Quinoprotein alcohol dehydrogenase-like"/>
    <property type="match status" value="1"/>
</dbReference>
<dbReference type="Gene3D" id="3.40.50.1460">
    <property type="match status" value="1"/>
</dbReference>
<evidence type="ECO:0000259" key="5">
    <source>
        <dbReference type="Pfam" id="PF13191"/>
    </source>
</evidence>
<dbReference type="Pfam" id="PF00656">
    <property type="entry name" value="Peptidase_C14"/>
    <property type="match status" value="1"/>
</dbReference>
<dbReference type="InterPro" id="IPR036322">
    <property type="entry name" value="WD40_repeat_dom_sf"/>
</dbReference>